<keyword evidence="3" id="KW-1185">Reference proteome</keyword>
<dbReference type="InterPro" id="IPR050712">
    <property type="entry name" value="NAD(P)H-dep_reductase"/>
</dbReference>
<dbReference type="SUPFAM" id="SSF52218">
    <property type="entry name" value="Flavoproteins"/>
    <property type="match status" value="1"/>
</dbReference>
<dbReference type="PANTHER" id="PTHR30543">
    <property type="entry name" value="CHROMATE REDUCTASE"/>
    <property type="match status" value="1"/>
</dbReference>
<dbReference type="InterPro" id="IPR005025">
    <property type="entry name" value="FMN_Rdtase-like_dom"/>
</dbReference>
<protein>
    <recommendedName>
        <fullName evidence="1">NADPH-dependent FMN reductase-like domain-containing protein</fullName>
    </recommendedName>
</protein>
<organism evidence="2 3">
    <name type="scientific">Prorocentrum cordatum</name>
    <dbReference type="NCBI Taxonomy" id="2364126"/>
    <lineage>
        <taxon>Eukaryota</taxon>
        <taxon>Sar</taxon>
        <taxon>Alveolata</taxon>
        <taxon>Dinophyceae</taxon>
        <taxon>Prorocentrales</taxon>
        <taxon>Prorocentraceae</taxon>
        <taxon>Prorocentrum</taxon>
    </lineage>
</organism>
<gene>
    <name evidence="2" type="ORF">PCOR1329_LOCUS71041</name>
</gene>
<reference evidence="2" key="1">
    <citation type="submission" date="2023-10" db="EMBL/GenBank/DDBJ databases">
        <authorList>
            <person name="Chen Y."/>
            <person name="Shah S."/>
            <person name="Dougan E. K."/>
            <person name="Thang M."/>
            <person name="Chan C."/>
        </authorList>
    </citation>
    <scope>NUCLEOTIDE SEQUENCE [LARGE SCALE GENOMIC DNA]</scope>
</reference>
<dbReference type="Proteomes" id="UP001189429">
    <property type="component" value="Unassembled WGS sequence"/>
</dbReference>
<proteinExistence type="predicted"/>
<evidence type="ECO:0000259" key="1">
    <source>
        <dbReference type="Pfam" id="PF03358"/>
    </source>
</evidence>
<comment type="caution">
    <text evidence="2">The sequence shown here is derived from an EMBL/GenBank/DDBJ whole genome shotgun (WGS) entry which is preliminary data.</text>
</comment>
<feature type="domain" description="NADPH-dependent FMN reductase-like" evidence="1">
    <location>
        <begin position="3"/>
        <end position="155"/>
    </location>
</feature>
<feature type="non-terminal residue" evidence="2">
    <location>
        <position position="197"/>
    </location>
</feature>
<evidence type="ECO:0000313" key="3">
    <source>
        <dbReference type="Proteomes" id="UP001189429"/>
    </source>
</evidence>
<dbReference type="InterPro" id="IPR029039">
    <property type="entry name" value="Flavoprotein-like_sf"/>
</dbReference>
<evidence type="ECO:0000313" key="2">
    <source>
        <dbReference type="EMBL" id="CAK0890969.1"/>
    </source>
</evidence>
<dbReference type="PANTHER" id="PTHR30543:SF21">
    <property type="entry name" value="NAD(P)H-DEPENDENT FMN REDUCTASE LOT6"/>
    <property type="match status" value="1"/>
</dbReference>
<accession>A0ABN9WVT9</accession>
<sequence length="197" mass="21521">PLRTVVILGSTRAKRIGEAVSQYLVAKLDERGGHSVSVLDPRTTEDGFFMRLMEKAYFHYREGEAVPAELERTAATLRAADAYVVCAPEMNHTIPPGLTNLMNYFGSSVYSRKPSGIATYSAGHWGGARCGVALRAYLSELGCIPVSATFQLPLAWRGGTFDERGQLAADSVAARSADRMLEQLEWHARAMRAARLA</sequence>
<feature type="non-terminal residue" evidence="2">
    <location>
        <position position="1"/>
    </location>
</feature>
<name>A0ABN9WVT9_9DINO</name>
<dbReference type="Pfam" id="PF03358">
    <property type="entry name" value="FMN_red"/>
    <property type="match status" value="1"/>
</dbReference>
<dbReference type="EMBL" id="CAUYUJ010019407">
    <property type="protein sequence ID" value="CAK0890969.1"/>
    <property type="molecule type" value="Genomic_DNA"/>
</dbReference>
<dbReference type="Gene3D" id="3.40.50.360">
    <property type="match status" value="1"/>
</dbReference>